<accession>A0A5D0EIW4</accession>
<dbReference type="SMR" id="A0A5D0EIW4"/>
<sequence>MFNYQNNVLLIDDDFDILESYADLLQQESYSVFATAEPKEIINQIPENWCGVVICDVLLPGISGLDLLGRIIEIDSQIPVIMITGHGDVPIAVEAVKKGATNFFEKPVSPEKLLIQVDNALKKRKKVIEKRQWQMEKINDVFIGSSVWINELKKQLQKLANSNLPVFIWGEIGTGRHLAATYLHKLSDRETLLMVFHECTQNDNINIIELIKETKSGTLVIKNVHYLPVEEQQYLIQILHHDESQFRLILLSDTELNELIRYRQISAEFYYLFIYTQIEMLPLRKHITDVADIFTHYVKNICVRLNKPIVIPDKKMLQNLRNKEWHGNVKELINVAELYAIGLLSHIPLVVPPVFNDPQMSSLDEQLNQYEKQLIEDALVFYQGKINDVVKHLNIPRKKLYLRMKKYGLDKKSYKL</sequence>
<dbReference type="GO" id="GO:0000160">
    <property type="term" value="P:phosphorelay signal transduction system"/>
    <property type="evidence" value="ECO:0007669"/>
    <property type="project" value="UniProtKB-KW"/>
</dbReference>
<dbReference type="InterPro" id="IPR002078">
    <property type="entry name" value="Sigma_54_int"/>
</dbReference>
<dbReference type="InterPro" id="IPR001789">
    <property type="entry name" value="Sig_transdc_resp-reg_receiver"/>
</dbReference>
<dbReference type="InterPro" id="IPR009057">
    <property type="entry name" value="Homeodomain-like_sf"/>
</dbReference>
<dbReference type="PROSITE" id="PS50110">
    <property type="entry name" value="RESPONSE_REGULATORY"/>
    <property type="match status" value="1"/>
</dbReference>
<dbReference type="SMART" id="SM00448">
    <property type="entry name" value="REC"/>
    <property type="match status" value="1"/>
</dbReference>
<evidence type="ECO:0000313" key="11">
    <source>
        <dbReference type="Proteomes" id="UP000072236"/>
    </source>
</evidence>
<dbReference type="InterPro" id="IPR011006">
    <property type="entry name" value="CheY-like_superfamily"/>
</dbReference>
<organism evidence="10 11">
    <name type="scientific">Aggregatibacter actinomycetemcomitans</name>
    <name type="common">Actinobacillus actinomycetemcomitans</name>
    <name type="synonym">Haemophilus actinomycetemcomitans</name>
    <dbReference type="NCBI Taxonomy" id="714"/>
    <lineage>
        <taxon>Bacteria</taxon>
        <taxon>Pseudomonadati</taxon>
        <taxon>Pseudomonadota</taxon>
        <taxon>Gammaproteobacteria</taxon>
        <taxon>Pasteurellales</taxon>
        <taxon>Pasteurellaceae</taxon>
        <taxon>Aggregatibacter</taxon>
    </lineage>
</organism>
<dbReference type="Gene3D" id="1.10.10.60">
    <property type="entry name" value="Homeodomain-like"/>
    <property type="match status" value="1"/>
</dbReference>
<name>A0A5D0EIW4_AGGAC</name>
<dbReference type="SUPFAM" id="SSF52172">
    <property type="entry name" value="CheY-like"/>
    <property type="match status" value="1"/>
</dbReference>
<dbReference type="Gene3D" id="1.10.8.60">
    <property type="match status" value="1"/>
</dbReference>
<feature type="domain" description="Sigma-54 factor interaction" evidence="8">
    <location>
        <begin position="142"/>
        <end position="341"/>
    </location>
</feature>
<dbReference type="Gene3D" id="3.40.50.300">
    <property type="entry name" value="P-loop containing nucleotide triphosphate hydrolases"/>
    <property type="match status" value="1"/>
</dbReference>
<evidence type="ECO:0000256" key="5">
    <source>
        <dbReference type="ARBA" id="ARBA00023015"/>
    </source>
</evidence>
<dbReference type="PROSITE" id="PS50045">
    <property type="entry name" value="SIGMA54_INTERACT_4"/>
    <property type="match status" value="1"/>
</dbReference>
<dbReference type="GO" id="GO:0005524">
    <property type="term" value="F:ATP binding"/>
    <property type="evidence" value="ECO:0007669"/>
    <property type="project" value="UniProtKB-KW"/>
</dbReference>
<evidence type="ECO:0000256" key="3">
    <source>
        <dbReference type="ARBA" id="ARBA00022840"/>
    </source>
</evidence>
<dbReference type="SUPFAM" id="SSF46689">
    <property type="entry name" value="Homeodomain-like"/>
    <property type="match status" value="1"/>
</dbReference>
<evidence type="ECO:0000256" key="6">
    <source>
        <dbReference type="ARBA" id="ARBA00023163"/>
    </source>
</evidence>
<reference evidence="10 11" key="1">
    <citation type="submission" date="2015-10" db="EMBL/GenBank/DDBJ databases">
        <title>Tn-seq of a polymicrobial infection.</title>
        <authorList>
            <person name="Stacy A."/>
            <person name="Rumbaugh K.P."/>
            <person name="Whiteley M."/>
        </authorList>
    </citation>
    <scope>NUCLEOTIDE SEQUENCE [LARGE SCALE GENOMIC DNA]</scope>
    <source>
        <strain evidence="10 11">624</strain>
    </source>
</reference>
<feature type="modified residue" description="4-aspartylphosphate" evidence="7">
    <location>
        <position position="56"/>
    </location>
</feature>
<dbReference type="GO" id="GO:0006355">
    <property type="term" value="P:regulation of DNA-templated transcription"/>
    <property type="evidence" value="ECO:0007669"/>
    <property type="project" value="InterPro"/>
</dbReference>
<dbReference type="Pfam" id="PF02954">
    <property type="entry name" value="HTH_8"/>
    <property type="match status" value="1"/>
</dbReference>
<dbReference type="InterPro" id="IPR027417">
    <property type="entry name" value="P-loop_NTPase"/>
</dbReference>
<dbReference type="InterPro" id="IPR002197">
    <property type="entry name" value="HTH_Fis"/>
</dbReference>
<dbReference type="FunFam" id="3.40.50.2300:FF:000018">
    <property type="entry name" value="DNA-binding transcriptional regulator NtrC"/>
    <property type="match status" value="1"/>
</dbReference>
<keyword evidence="3" id="KW-0067">ATP-binding</keyword>
<proteinExistence type="predicted"/>
<dbReference type="Pfam" id="PF25601">
    <property type="entry name" value="AAA_lid_14"/>
    <property type="match status" value="1"/>
</dbReference>
<evidence type="ECO:0000256" key="2">
    <source>
        <dbReference type="ARBA" id="ARBA00022741"/>
    </source>
</evidence>
<keyword evidence="1 7" id="KW-0597">Phosphoprotein</keyword>
<protein>
    <submittedName>
        <fullName evidence="10">Fis family transcriptional regulator</fullName>
    </submittedName>
</protein>
<evidence type="ECO:0000259" key="9">
    <source>
        <dbReference type="PROSITE" id="PS50110"/>
    </source>
</evidence>
<dbReference type="AlphaFoldDB" id="A0A5D0EIW4"/>
<evidence type="ECO:0000256" key="7">
    <source>
        <dbReference type="PROSITE-ProRule" id="PRU00169"/>
    </source>
</evidence>
<dbReference type="RefSeq" id="WP_061866517.1">
    <property type="nucleotide sequence ID" value="NZ_CP012959.1"/>
</dbReference>
<evidence type="ECO:0000256" key="1">
    <source>
        <dbReference type="ARBA" id="ARBA00022553"/>
    </source>
</evidence>
<dbReference type="SUPFAM" id="SSF52540">
    <property type="entry name" value="P-loop containing nucleoside triphosphate hydrolases"/>
    <property type="match status" value="1"/>
</dbReference>
<dbReference type="Proteomes" id="UP000072236">
    <property type="component" value="Chromosome"/>
</dbReference>
<gene>
    <name evidence="10" type="ORF">ACT75_00470</name>
</gene>
<dbReference type="GO" id="GO:0043565">
    <property type="term" value="F:sequence-specific DNA binding"/>
    <property type="evidence" value="ECO:0007669"/>
    <property type="project" value="InterPro"/>
</dbReference>
<dbReference type="OrthoDB" id="9804019at2"/>
<dbReference type="PANTHER" id="PTHR32071:SF29">
    <property type="entry name" value="PHOSPHOGLYCERATE TRANSPORT SYSTEM TRANSCRIPTIONAL REGULATORY PROTEIN PGTA"/>
    <property type="match status" value="1"/>
</dbReference>
<dbReference type="InterPro" id="IPR058031">
    <property type="entry name" value="AAA_lid_NorR"/>
</dbReference>
<evidence type="ECO:0000313" key="10">
    <source>
        <dbReference type="EMBL" id="AMQ93108.1"/>
    </source>
</evidence>
<keyword evidence="4" id="KW-0902">Two-component regulatory system</keyword>
<feature type="domain" description="Response regulatory" evidence="9">
    <location>
        <begin position="7"/>
        <end position="121"/>
    </location>
</feature>
<evidence type="ECO:0000256" key="4">
    <source>
        <dbReference type="ARBA" id="ARBA00023012"/>
    </source>
</evidence>
<dbReference type="Gene3D" id="3.40.50.2300">
    <property type="match status" value="1"/>
</dbReference>
<dbReference type="KEGG" id="aact:ACT75_00470"/>
<dbReference type="EMBL" id="CP012959">
    <property type="protein sequence ID" value="AMQ93108.1"/>
    <property type="molecule type" value="Genomic_DNA"/>
</dbReference>
<keyword evidence="6" id="KW-0804">Transcription</keyword>
<dbReference type="Pfam" id="PF00072">
    <property type="entry name" value="Response_reg"/>
    <property type="match status" value="1"/>
</dbReference>
<dbReference type="PANTHER" id="PTHR32071">
    <property type="entry name" value="TRANSCRIPTIONAL REGULATORY PROTEIN"/>
    <property type="match status" value="1"/>
</dbReference>
<keyword evidence="5" id="KW-0805">Transcription regulation</keyword>
<dbReference type="Pfam" id="PF14532">
    <property type="entry name" value="Sigma54_activ_2"/>
    <property type="match status" value="1"/>
</dbReference>
<keyword evidence="2" id="KW-0547">Nucleotide-binding</keyword>
<evidence type="ECO:0000259" key="8">
    <source>
        <dbReference type="PROSITE" id="PS50045"/>
    </source>
</evidence>